<dbReference type="RefSeq" id="WP_009547353.1">
    <property type="nucleotide sequence ID" value="NC_010546.1"/>
</dbReference>
<dbReference type="STRING" id="43989.cce_2892"/>
<protein>
    <submittedName>
        <fullName evidence="2">Uncharacterized protein</fullName>
    </submittedName>
</protein>
<dbReference type="AlphaFoldDB" id="B1WV43"/>
<evidence type="ECO:0000313" key="2">
    <source>
        <dbReference type="EMBL" id="ACB52240.1"/>
    </source>
</evidence>
<dbReference type="KEGG" id="cyt:cce_2892"/>
<dbReference type="eggNOG" id="COG1357">
    <property type="taxonomic scope" value="Bacteria"/>
</dbReference>
<feature type="transmembrane region" description="Helical" evidence="1">
    <location>
        <begin position="12"/>
        <end position="34"/>
    </location>
</feature>
<dbReference type="EMBL" id="CP000806">
    <property type="protein sequence ID" value="ACB52240.1"/>
    <property type="molecule type" value="Genomic_DNA"/>
</dbReference>
<sequence>MNNQNLKQLECSLFILFLIFILLSAFLITGFSYYKPSEFQNSINAENILKLLQFLGTSFASIAILFNVYYAAKRATALDKTALAAEKNIEVAQNSQITERFTKAVEQLGSENLSIRLGGIYALEKIAQDAPKTYHWTIMEILCAFIRNHELSWEKTLQNQK</sequence>
<reference evidence="2 3" key="1">
    <citation type="journal article" date="2008" name="Proc. Natl. Acad. Sci. U.S.A.">
        <title>The genome of Cyanothece 51142, a unicellular diazotrophic cyanobacterium important in the marine nitrogen cycle.</title>
        <authorList>
            <person name="Welsh E.A."/>
            <person name="Liberton M."/>
            <person name="Stoeckel J."/>
            <person name="Loh T."/>
            <person name="Elvitigala T."/>
            <person name="Wang C."/>
            <person name="Wollam A."/>
            <person name="Fulton R.S."/>
            <person name="Clifton S.W."/>
            <person name="Jacobs J.M."/>
            <person name="Aurora R."/>
            <person name="Ghosh B.K."/>
            <person name="Sherman L.A."/>
            <person name="Smith R.D."/>
            <person name="Wilson R.K."/>
            <person name="Pakrasi H.B."/>
        </authorList>
    </citation>
    <scope>NUCLEOTIDE SEQUENCE [LARGE SCALE GENOMIC DNA]</scope>
    <source>
        <strain evidence="3">ATCC 51142 / BH68</strain>
    </source>
</reference>
<dbReference type="HOGENOM" id="CLU_1640948_0_0_3"/>
<dbReference type="OrthoDB" id="528527at2"/>
<accession>B1WV43</accession>
<dbReference type="Proteomes" id="UP000001203">
    <property type="component" value="Chromosome circular"/>
</dbReference>
<evidence type="ECO:0000313" key="3">
    <source>
        <dbReference type="Proteomes" id="UP000001203"/>
    </source>
</evidence>
<keyword evidence="1" id="KW-1133">Transmembrane helix</keyword>
<name>B1WV43_CROS5</name>
<evidence type="ECO:0000256" key="1">
    <source>
        <dbReference type="SAM" id="Phobius"/>
    </source>
</evidence>
<keyword evidence="1" id="KW-0812">Transmembrane</keyword>
<keyword evidence="1" id="KW-0472">Membrane</keyword>
<proteinExistence type="predicted"/>
<gene>
    <name evidence="2" type="ordered locus">cce_2892</name>
</gene>
<organism evidence="2 3">
    <name type="scientific">Crocosphaera subtropica (strain ATCC 51142 / BH68)</name>
    <name type="common">Cyanothece sp. (strain ATCC 51142)</name>
    <dbReference type="NCBI Taxonomy" id="43989"/>
    <lineage>
        <taxon>Bacteria</taxon>
        <taxon>Bacillati</taxon>
        <taxon>Cyanobacteriota</taxon>
        <taxon>Cyanophyceae</taxon>
        <taxon>Oscillatoriophycideae</taxon>
        <taxon>Chroococcales</taxon>
        <taxon>Aphanothecaceae</taxon>
        <taxon>Crocosphaera</taxon>
        <taxon>Crocosphaera subtropica</taxon>
    </lineage>
</organism>
<keyword evidence="3" id="KW-1185">Reference proteome</keyword>
<feature type="transmembrane region" description="Helical" evidence="1">
    <location>
        <begin position="54"/>
        <end position="72"/>
    </location>
</feature>